<dbReference type="Pfam" id="PF00096">
    <property type="entry name" value="zf-C2H2"/>
    <property type="match status" value="1"/>
</dbReference>
<feature type="compositionally biased region" description="Polar residues" evidence="2">
    <location>
        <begin position="599"/>
        <end position="609"/>
    </location>
</feature>
<feature type="compositionally biased region" description="Polar residues" evidence="2">
    <location>
        <begin position="92"/>
        <end position="142"/>
    </location>
</feature>
<dbReference type="EMBL" id="WNWQ01000126">
    <property type="protein sequence ID" value="KAE9977691.1"/>
    <property type="molecule type" value="Genomic_DNA"/>
</dbReference>
<feature type="domain" description="C2H2-type" evidence="3">
    <location>
        <begin position="533"/>
        <end position="563"/>
    </location>
</feature>
<dbReference type="PROSITE" id="PS00028">
    <property type="entry name" value="ZINC_FINGER_C2H2_1"/>
    <property type="match status" value="1"/>
</dbReference>
<dbReference type="GO" id="GO:0005634">
    <property type="term" value="C:nucleus"/>
    <property type="evidence" value="ECO:0007669"/>
    <property type="project" value="TreeGrafter"/>
</dbReference>
<sequence>MSNSYNLNPAIRVQQSTPAPGLQQQTVKSTQLPFESNAYSHLWDTNYGGNRLMVATGSLPTSGMRRSRIHQRAQSSSSIGSSGSASPYSQGHATSYSYSGSVNSPTMNTASKLNQNYSSDQSSATGFSNHLPTPTQTPTQDSFLAASYPGYNSQPGHLDPTVVAHLAMNQAIDTKQQHNEEDLPGMSHSGRQSISSMGHEPSTPRTIPENYDDFKQPAHGENSFPAVEFWTNEYLRSDDASDNPRHQNFPVPKLDRTVSDAYADELYNPAMQQQVISSSSKQKQFLSPHAPNIVTERLRAAQMARSQSPTSANSRGVSPFRPDSPWAPASDYRTGGRFGTAQQVRQQQKAQADAAELSQHLQPEASQPKTISPKDALLEYNESEEDAKMPLFPQDNTGFGHQFSDGQQQHFQQASGQNFSAMDASRWTNPNEASAQTFSNVPISSQAQQMSGYNFASPAMAGNNLSSMPFSSQNYRTAPSPMAASLKQEDTPDFPAQLTSMDSSASEAPPSSNPNNAEKSSKPTSSLADSGTYTCTYHGCSLRFETPQKLQKHKREGHRNPSTSAASQPPPSPGLDSDMTSADIMQRNSQAGPHKCERTNPTTGKPCNTIFSRPYDLTRHEDTIHNARKQKVRCALCVEEKTFSRNDALTRHMRVVHPEVDFPGKHRRRGAHD</sequence>
<dbReference type="InterPro" id="IPR036236">
    <property type="entry name" value="Znf_C2H2_sf"/>
</dbReference>
<keyword evidence="1" id="KW-0862">Zinc</keyword>
<feature type="compositionally biased region" description="Low complexity" evidence="2">
    <location>
        <begin position="75"/>
        <end position="91"/>
    </location>
</feature>
<feature type="compositionally biased region" description="Polar residues" evidence="2">
    <location>
        <begin position="359"/>
        <end position="370"/>
    </location>
</feature>
<feature type="region of interest" description="Disordered" evidence="2">
    <location>
        <begin position="548"/>
        <end position="609"/>
    </location>
</feature>
<dbReference type="AlphaFoldDB" id="A0A8H3UYF3"/>
<feature type="region of interest" description="Disordered" evidence="2">
    <location>
        <begin position="1"/>
        <end position="25"/>
    </location>
</feature>
<feature type="region of interest" description="Disordered" evidence="2">
    <location>
        <begin position="300"/>
        <end position="373"/>
    </location>
</feature>
<evidence type="ECO:0000259" key="3">
    <source>
        <dbReference type="PROSITE" id="PS50157"/>
    </source>
</evidence>
<feature type="region of interest" description="Disordered" evidence="2">
    <location>
        <begin position="178"/>
        <end position="204"/>
    </location>
</feature>
<accession>A0A8H3UYF3</accession>
<feature type="compositionally biased region" description="Low complexity" evidence="2">
    <location>
        <begin position="341"/>
        <end position="355"/>
    </location>
</feature>
<gene>
    <name evidence="4" type="ORF">BLS_001215</name>
</gene>
<evidence type="ECO:0000256" key="1">
    <source>
        <dbReference type="PROSITE-ProRule" id="PRU00042"/>
    </source>
</evidence>
<evidence type="ECO:0000313" key="4">
    <source>
        <dbReference type="EMBL" id="KAE9977691.1"/>
    </source>
</evidence>
<dbReference type="PANTHER" id="PTHR46179:SF19">
    <property type="entry name" value="C2H2 FINGER DOMAIN TRANSCRIPTION FACTOR (EUROFUNG)-RELATED"/>
    <property type="match status" value="1"/>
</dbReference>
<reference evidence="4 5" key="1">
    <citation type="submission" date="2019-11" db="EMBL/GenBank/DDBJ databases">
        <title>Venturia inaequalis Genome Resource.</title>
        <authorList>
            <person name="Lichtner F.J."/>
        </authorList>
    </citation>
    <scope>NUCLEOTIDE SEQUENCE [LARGE SCALE GENOMIC DNA]</scope>
    <source>
        <strain evidence="4">Bline_iso_100314</strain>
    </source>
</reference>
<evidence type="ECO:0000313" key="5">
    <source>
        <dbReference type="Proteomes" id="UP000433883"/>
    </source>
</evidence>
<keyword evidence="1" id="KW-0863">Zinc-finger</keyword>
<dbReference type="PANTHER" id="PTHR46179">
    <property type="entry name" value="ZINC FINGER PROTEIN"/>
    <property type="match status" value="1"/>
</dbReference>
<feature type="compositionally biased region" description="Polar residues" evidence="2">
    <location>
        <begin position="304"/>
        <end position="316"/>
    </location>
</feature>
<proteinExistence type="predicted"/>
<keyword evidence="1" id="KW-0479">Metal-binding</keyword>
<feature type="region of interest" description="Disordered" evidence="2">
    <location>
        <begin position="471"/>
        <end position="528"/>
    </location>
</feature>
<name>A0A8H3UYF3_VENIN</name>
<dbReference type="Proteomes" id="UP000433883">
    <property type="component" value="Unassembled WGS sequence"/>
</dbReference>
<evidence type="ECO:0000256" key="2">
    <source>
        <dbReference type="SAM" id="MobiDB-lite"/>
    </source>
</evidence>
<dbReference type="GO" id="GO:0006357">
    <property type="term" value="P:regulation of transcription by RNA polymerase II"/>
    <property type="evidence" value="ECO:0007669"/>
    <property type="project" value="TreeGrafter"/>
</dbReference>
<organism evidence="4 5">
    <name type="scientific">Venturia inaequalis</name>
    <name type="common">Apple scab fungus</name>
    <dbReference type="NCBI Taxonomy" id="5025"/>
    <lineage>
        <taxon>Eukaryota</taxon>
        <taxon>Fungi</taxon>
        <taxon>Dikarya</taxon>
        <taxon>Ascomycota</taxon>
        <taxon>Pezizomycotina</taxon>
        <taxon>Dothideomycetes</taxon>
        <taxon>Pleosporomycetidae</taxon>
        <taxon>Venturiales</taxon>
        <taxon>Venturiaceae</taxon>
        <taxon>Venturia</taxon>
    </lineage>
</organism>
<protein>
    <recommendedName>
        <fullName evidence="3">C2H2-type domain-containing protein</fullName>
    </recommendedName>
</protein>
<dbReference type="InterPro" id="IPR013087">
    <property type="entry name" value="Znf_C2H2_type"/>
</dbReference>
<feature type="domain" description="C2H2-type" evidence="3">
    <location>
        <begin position="594"/>
        <end position="630"/>
    </location>
</feature>
<dbReference type="PROSITE" id="PS50157">
    <property type="entry name" value="ZINC_FINGER_C2H2_2"/>
    <property type="match status" value="2"/>
</dbReference>
<dbReference type="SMART" id="SM00355">
    <property type="entry name" value="ZnF_C2H2"/>
    <property type="match status" value="3"/>
</dbReference>
<comment type="caution">
    <text evidence="4">The sequence shown here is derived from an EMBL/GenBank/DDBJ whole genome shotgun (WGS) entry which is preliminary data.</text>
</comment>
<dbReference type="GO" id="GO:0008270">
    <property type="term" value="F:zinc ion binding"/>
    <property type="evidence" value="ECO:0007669"/>
    <property type="project" value="UniProtKB-KW"/>
</dbReference>
<feature type="region of interest" description="Disordered" evidence="2">
    <location>
        <begin position="58"/>
        <end position="159"/>
    </location>
</feature>
<dbReference type="Gene3D" id="3.30.160.60">
    <property type="entry name" value="Classic Zinc Finger"/>
    <property type="match status" value="1"/>
</dbReference>
<dbReference type="InterPro" id="IPR051061">
    <property type="entry name" value="Zinc_finger_trans_reg"/>
</dbReference>
<dbReference type="SUPFAM" id="SSF57667">
    <property type="entry name" value="beta-beta-alpha zinc fingers"/>
    <property type="match status" value="1"/>
</dbReference>
<feature type="compositionally biased region" description="Low complexity" evidence="2">
    <location>
        <begin position="503"/>
        <end position="518"/>
    </location>
</feature>